<dbReference type="STRING" id="1293439.WH87_02245"/>
<keyword evidence="11" id="KW-0479">Metal-binding</keyword>
<dbReference type="PATRIC" id="fig|1293439.3.peg.2816"/>
<dbReference type="PROSITE" id="PS51471">
    <property type="entry name" value="FE2OG_OXY"/>
    <property type="match status" value="1"/>
</dbReference>
<keyword evidence="11" id="KW-0560">Oxidoreductase</keyword>
<dbReference type="GO" id="GO:0009693">
    <property type="term" value="P:ethylene biosynthetic process"/>
    <property type="evidence" value="ECO:0007669"/>
    <property type="project" value="UniProtKB-KW"/>
</dbReference>
<evidence type="ECO:0000256" key="10">
    <source>
        <dbReference type="ARBA" id="ARBA00049359"/>
    </source>
</evidence>
<dbReference type="GO" id="GO:0046872">
    <property type="term" value="F:metal ion binding"/>
    <property type="evidence" value="ECO:0007669"/>
    <property type="project" value="UniProtKB-KW"/>
</dbReference>
<evidence type="ECO:0000256" key="7">
    <source>
        <dbReference type="ARBA" id="ARBA00031011"/>
    </source>
</evidence>
<keyword evidence="11" id="KW-0408">Iron</keyword>
<dbReference type="Proteomes" id="UP000033411">
    <property type="component" value="Unassembled WGS sequence"/>
</dbReference>
<accession>A0A0F5QJ20</accession>
<name>A0A0F5QJ20_9HYPH</name>
<proteinExistence type="inferred from homology"/>
<evidence type="ECO:0000313" key="14">
    <source>
        <dbReference type="Proteomes" id="UP000033411"/>
    </source>
</evidence>
<comment type="pathway">
    <text evidence="2">Alkene biosynthesis; ethylene biosynthesis via 2-oxoglutarate.</text>
</comment>
<comment type="caution">
    <text evidence="13">The sequence shown here is derived from an EMBL/GenBank/DDBJ whole genome shotgun (WGS) entry which is preliminary data.</text>
</comment>
<dbReference type="InterPro" id="IPR044861">
    <property type="entry name" value="IPNS-like_FE2OG_OXY"/>
</dbReference>
<sequence length="335" mass="36995">MASLPILDFSRFTATASRDDFLADLRAAARDYGFFYLKGHDVSPDLQRQLIAVSNAFFALPEADKLAIEMVNSPHFRGYTRAGREITRGQQDWREQIDIGSELPVAEVPADAPWMRLQGPNLWPEHLPEFRTTLLQWQSELTRVAIRLLRAFALALGQDADVFAPIYRAIPSEHLKVIRYPGQTDDRSSQGVGAHKDSGFLTLLLQDAIGGLQVEAEDGTWIDATPIEGTFIINIGEILELASNGYLRATVHRVISPPAGRDRLSIAYFFGADLNATVPLLNLAPDLAAQAKGPASDPLNPLFRDVGENALKGRLRSHPDVAERHYAEHLAKKVG</sequence>
<dbReference type="InterPro" id="IPR050231">
    <property type="entry name" value="Iron_ascorbate_oxido_reductase"/>
</dbReference>
<dbReference type="GO" id="GO:0102276">
    <property type="term" value="F:2-oxoglutarate oxygenase/decarboxylase (ethylene-forming) activity"/>
    <property type="evidence" value="ECO:0007669"/>
    <property type="project" value="UniProtKB-EC"/>
</dbReference>
<keyword evidence="14" id="KW-1185">Reference proteome</keyword>
<dbReference type="InterPro" id="IPR026992">
    <property type="entry name" value="DIOX_N"/>
</dbReference>
<dbReference type="Pfam" id="PF03171">
    <property type="entry name" value="2OG-FeII_Oxy"/>
    <property type="match status" value="1"/>
</dbReference>
<evidence type="ECO:0000256" key="8">
    <source>
        <dbReference type="ARBA" id="ARBA00031282"/>
    </source>
</evidence>
<evidence type="ECO:0000256" key="1">
    <source>
        <dbReference type="ARBA" id="ARBA00001954"/>
    </source>
</evidence>
<reference evidence="13 14" key="1">
    <citation type="submission" date="2015-03" db="EMBL/GenBank/DDBJ databases">
        <authorList>
            <person name="Lepp D."/>
            <person name="Hassan Y.I."/>
            <person name="Li X.-Z."/>
            <person name="Zhou T."/>
        </authorList>
    </citation>
    <scope>NUCLEOTIDE SEQUENCE [LARGE SCALE GENOMIC DNA]</scope>
    <source>
        <strain evidence="13 14">E84</strain>
    </source>
</reference>
<comment type="catalytic activity">
    <reaction evidence="9">
        <text>2-oxoglutarate + O2 + 2 H(+) = ethene + 3 CO2 + H2O</text>
        <dbReference type="Rhea" id="RHEA:31523"/>
        <dbReference type="ChEBI" id="CHEBI:15377"/>
        <dbReference type="ChEBI" id="CHEBI:15378"/>
        <dbReference type="ChEBI" id="CHEBI:15379"/>
        <dbReference type="ChEBI" id="CHEBI:16526"/>
        <dbReference type="ChEBI" id="CHEBI:16810"/>
        <dbReference type="ChEBI" id="CHEBI:18153"/>
        <dbReference type="EC" id="1.13.12.19"/>
    </reaction>
</comment>
<evidence type="ECO:0000256" key="5">
    <source>
        <dbReference type="ARBA" id="ARBA00019045"/>
    </source>
</evidence>
<dbReference type="EC" id="1.14.20.7" evidence="3"/>
<evidence type="ECO:0000259" key="12">
    <source>
        <dbReference type="PROSITE" id="PS51471"/>
    </source>
</evidence>
<dbReference type="PANTHER" id="PTHR47990">
    <property type="entry name" value="2-OXOGLUTARATE (2OG) AND FE(II)-DEPENDENT OXYGENASE SUPERFAMILY PROTEIN-RELATED"/>
    <property type="match status" value="1"/>
</dbReference>
<protein>
    <recommendedName>
        <fullName evidence="5">2-oxoglutarate-dependent ethylene/succinate-forming enzyme</fullName>
        <ecNumber evidence="4">1.13.12.19</ecNumber>
        <ecNumber evidence="3">1.14.20.7</ecNumber>
    </recommendedName>
    <alternativeName>
        <fullName evidence="7">2-oxoglutarate dioxygenase (ethylene-forming)</fullName>
    </alternativeName>
    <alternativeName>
        <fullName evidence="8">2-oxoglutarate/L-arginine monooxygenase/decarboxylase (succinate-forming)</fullName>
    </alternativeName>
</protein>
<dbReference type="InterPro" id="IPR005123">
    <property type="entry name" value="Oxoglu/Fe-dep_dioxygenase_dom"/>
</dbReference>
<evidence type="ECO:0000256" key="3">
    <source>
        <dbReference type="ARBA" id="ARBA00012293"/>
    </source>
</evidence>
<evidence type="ECO:0000256" key="2">
    <source>
        <dbReference type="ARBA" id="ARBA00004767"/>
    </source>
</evidence>
<evidence type="ECO:0000313" key="13">
    <source>
        <dbReference type="EMBL" id="KKC40992.1"/>
    </source>
</evidence>
<dbReference type="Pfam" id="PF14226">
    <property type="entry name" value="DIOX_N"/>
    <property type="match status" value="1"/>
</dbReference>
<evidence type="ECO:0000256" key="4">
    <source>
        <dbReference type="ARBA" id="ARBA00012531"/>
    </source>
</evidence>
<comment type="similarity">
    <text evidence="11">Belongs to the iron/ascorbate-dependent oxidoreductase family.</text>
</comment>
<dbReference type="Gene3D" id="2.60.120.330">
    <property type="entry name" value="B-lactam Antibiotic, Isopenicillin N Synthase, Chain"/>
    <property type="match status" value="1"/>
</dbReference>
<evidence type="ECO:0000256" key="6">
    <source>
        <dbReference type="ARBA" id="ARBA00022666"/>
    </source>
</evidence>
<evidence type="ECO:0000256" key="11">
    <source>
        <dbReference type="RuleBase" id="RU003682"/>
    </source>
</evidence>
<dbReference type="PRINTS" id="PR00682">
    <property type="entry name" value="IPNSYNTHASE"/>
</dbReference>
<dbReference type="EC" id="1.13.12.19" evidence="4"/>
<feature type="domain" description="Fe2OG dioxygenase" evidence="12">
    <location>
        <begin position="171"/>
        <end position="272"/>
    </location>
</feature>
<dbReference type="OrthoDB" id="21825at2"/>
<dbReference type="EMBL" id="LANJ01000004">
    <property type="protein sequence ID" value="KKC40992.1"/>
    <property type="molecule type" value="Genomic_DNA"/>
</dbReference>
<comment type="catalytic activity">
    <reaction evidence="10">
        <text>L-arginine + 2-oxoglutarate + O2 = guanidine + L-glutamate 5-semialdehyde + succinate + CO2</text>
        <dbReference type="Rhea" id="RHEA:31535"/>
        <dbReference type="ChEBI" id="CHEBI:15379"/>
        <dbReference type="ChEBI" id="CHEBI:16526"/>
        <dbReference type="ChEBI" id="CHEBI:16810"/>
        <dbReference type="ChEBI" id="CHEBI:30031"/>
        <dbReference type="ChEBI" id="CHEBI:30087"/>
        <dbReference type="ChEBI" id="CHEBI:32682"/>
        <dbReference type="ChEBI" id="CHEBI:58066"/>
        <dbReference type="EC" id="1.14.20.7"/>
    </reaction>
</comment>
<dbReference type="AlphaFoldDB" id="A0A0F5QJ20"/>
<keyword evidence="6" id="KW-0266">Ethylene biosynthesis</keyword>
<comment type="cofactor">
    <cofactor evidence="1">
        <name>Fe(2+)</name>
        <dbReference type="ChEBI" id="CHEBI:29033"/>
    </cofactor>
</comment>
<organism evidence="13 14">
    <name type="scientific">Devosia epidermidihirudinis</name>
    <dbReference type="NCBI Taxonomy" id="1293439"/>
    <lineage>
        <taxon>Bacteria</taxon>
        <taxon>Pseudomonadati</taxon>
        <taxon>Pseudomonadota</taxon>
        <taxon>Alphaproteobacteria</taxon>
        <taxon>Hyphomicrobiales</taxon>
        <taxon>Devosiaceae</taxon>
        <taxon>Devosia</taxon>
    </lineage>
</organism>
<gene>
    <name evidence="13" type="ORF">WH87_02245</name>
</gene>
<dbReference type="RefSeq" id="WP_046140008.1">
    <property type="nucleotide sequence ID" value="NZ_LANJ01000004.1"/>
</dbReference>
<evidence type="ECO:0000256" key="9">
    <source>
        <dbReference type="ARBA" id="ARBA00047725"/>
    </source>
</evidence>
<dbReference type="InterPro" id="IPR027443">
    <property type="entry name" value="IPNS-like_sf"/>
</dbReference>
<dbReference type="SUPFAM" id="SSF51197">
    <property type="entry name" value="Clavaminate synthase-like"/>
    <property type="match status" value="1"/>
</dbReference>